<dbReference type="InterPro" id="IPR046529">
    <property type="entry name" value="DUF6594"/>
</dbReference>
<dbReference type="PANTHER" id="PTHR34502">
    <property type="entry name" value="DUF6594 DOMAIN-CONTAINING PROTEIN-RELATED"/>
    <property type="match status" value="1"/>
</dbReference>
<evidence type="ECO:0000313" key="4">
    <source>
        <dbReference type="Proteomes" id="UP001161017"/>
    </source>
</evidence>
<reference evidence="3" key="1">
    <citation type="journal article" date="2023" name="Genome Biol. Evol.">
        <title>First Whole Genome Sequence and Flow Cytometry Genome Size Data for the Lichen-Forming Fungus Ramalina farinacea (Ascomycota).</title>
        <authorList>
            <person name="Llewellyn T."/>
            <person name="Mian S."/>
            <person name="Hill R."/>
            <person name="Leitch I.J."/>
            <person name="Gaya E."/>
        </authorList>
    </citation>
    <scope>NUCLEOTIDE SEQUENCE</scope>
    <source>
        <strain evidence="3">LIQ254RAFAR</strain>
    </source>
</reference>
<sequence>MPSDVAQQPAHPEASRKYRLRETLGLPEPQETSEFNVPVIIRSLDKHPRGYPKVAAYQDCDGILLIYRKFGWLHNHVLLDLQDELQALEEALEEHNAYTLDSGEGNRLRARRLDYNREDDLLLRNQKVQAIKRPTDSAQNSLYNFISTDNHISNSGNEADWICRSDDLASISGDAESGRFEWAVEMIMHMIPKGLLLQSDETQQGQVQFGTICVFTLIFSASYSGLTKASRHEAFLVTAGYAAVLLILLGIASVGNNLLPREVRWSKSGCNSDIEGDIRSVVRGVGMTALDDLLVQYGPRQNSPGNWTFREYLIDVHSKGLVWKR</sequence>
<protein>
    <recommendedName>
        <fullName evidence="2">DUF6594 domain-containing protein</fullName>
    </recommendedName>
</protein>
<dbReference type="Proteomes" id="UP001161017">
    <property type="component" value="Unassembled WGS sequence"/>
</dbReference>
<comment type="caution">
    <text evidence="3">The sequence shown here is derived from an EMBL/GenBank/DDBJ whole genome shotgun (WGS) entry which is preliminary data.</text>
</comment>
<accession>A0AA43TXM0</accession>
<dbReference type="EMBL" id="JAPUFD010000011">
    <property type="protein sequence ID" value="MDI1490155.1"/>
    <property type="molecule type" value="Genomic_DNA"/>
</dbReference>
<dbReference type="Pfam" id="PF20237">
    <property type="entry name" value="DUF6594"/>
    <property type="match status" value="1"/>
</dbReference>
<name>A0AA43TXM0_9LECA</name>
<dbReference type="PANTHER" id="PTHR34502:SF3">
    <property type="entry name" value="DUF6594 DOMAIN-CONTAINING PROTEIN"/>
    <property type="match status" value="1"/>
</dbReference>
<organism evidence="3 4">
    <name type="scientific">Ramalina farinacea</name>
    <dbReference type="NCBI Taxonomy" id="258253"/>
    <lineage>
        <taxon>Eukaryota</taxon>
        <taxon>Fungi</taxon>
        <taxon>Dikarya</taxon>
        <taxon>Ascomycota</taxon>
        <taxon>Pezizomycotina</taxon>
        <taxon>Lecanoromycetes</taxon>
        <taxon>OSLEUM clade</taxon>
        <taxon>Lecanoromycetidae</taxon>
        <taxon>Lecanorales</taxon>
        <taxon>Lecanorineae</taxon>
        <taxon>Ramalinaceae</taxon>
        <taxon>Ramalina</taxon>
    </lineage>
</organism>
<keyword evidence="1" id="KW-1133">Transmembrane helix</keyword>
<proteinExistence type="predicted"/>
<keyword evidence="1" id="KW-0472">Membrane</keyword>
<keyword evidence="4" id="KW-1185">Reference proteome</keyword>
<evidence type="ECO:0000256" key="1">
    <source>
        <dbReference type="SAM" id="Phobius"/>
    </source>
</evidence>
<gene>
    <name evidence="3" type="ORF">OHK93_001355</name>
</gene>
<evidence type="ECO:0000259" key="2">
    <source>
        <dbReference type="Pfam" id="PF20237"/>
    </source>
</evidence>
<keyword evidence="1" id="KW-0812">Transmembrane</keyword>
<feature type="domain" description="DUF6594" evidence="2">
    <location>
        <begin position="51"/>
        <end position="189"/>
    </location>
</feature>
<dbReference type="AlphaFoldDB" id="A0AA43TXM0"/>
<feature type="transmembrane region" description="Helical" evidence="1">
    <location>
        <begin position="207"/>
        <end position="226"/>
    </location>
</feature>
<evidence type="ECO:0000313" key="3">
    <source>
        <dbReference type="EMBL" id="MDI1490155.1"/>
    </source>
</evidence>
<feature type="transmembrane region" description="Helical" evidence="1">
    <location>
        <begin position="238"/>
        <end position="259"/>
    </location>
</feature>